<dbReference type="InterPro" id="IPR011991">
    <property type="entry name" value="ArsR-like_HTH"/>
</dbReference>
<dbReference type="CDD" id="cd00090">
    <property type="entry name" value="HTH_ARSR"/>
    <property type="match status" value="1"/>
</dbReference>
<comment type="caution">
    <text evidence="3">The sequence shown here is derived from an EMBL/GenBank/DDBJ whole genome shotgun (WGS) entry which is preliminary data.</text>
</comment>
<evidence type="ECO:0000259" key="2">
    <source>
        <dbReference type="SMART" id="SM00418"/>
    </source>
</evidence>
<dbReference type="InterPro" id="IPR001845">
    <property type="entry name" value="HTH_ArsR_DNA-bd_dom"/>
</dbReference>
<dbReference type="STRING" id="180332.GCA_000797495_05252"/>
<dbReference type="SUPFAM" id="SSF46785">
    <property type="entry name" value="Winged helix' DNA-binding domain"/>
    <property type="match status" value="1"/>
</dbReference>
<dbReference type="Pfam" id="PF12840">
    <property type="entry name" value="HTH_20"/>
    <property type="match status" value="1"/>
</dbReference>
<dbReference type="AlphaFoldDB" id="A0A4U8QD91"/>
<name>A0A4U8QD91_9FIRM</name>
<feature type="region of interest" description="Disordered" evidence="1">
    <location>
        <begin position="153"/>
        <end position="181"/>
    </location>
</feature>
<dbReference type="SMART" id="SM00418">
    <property type="entry name" value="HTH_ARSR"/>
    <property type="match status" value="1"/>
</dbReference>
<dbReference type="RefSeq" id="WP_138001839.1">
    <property type="nucleotide sequence ID" value="NZ_QGQD01000018.1"/>
</dbReference>
<dbReference type="InterPro" id="IPR036388">
    <property type="entry name" value="WH-like_DNA-bd_sf"/>
</dbReference>
<dbReference type="Gene3D" id="1.10.10.10">
    <property type="entry name" value="Winged helix-like DNA-binding domain superfamily/Winged helix DNA-binding domain"/>
    <property type="match status" value="1"/>
</dbReference>
<proteinExistence type="predicted"/>
<protein>
    <submittedName>
        <fullName evidence="3">Helix-turn-helix domain protein</fullName>
    </submittedName>
</protein>
<dbReference type="Proteomes" id="UP000306509">
    <property type="component" value="Unassembled WGS sequence"/>
</dbReference>
<evidence type="ECO:0000313" key="4">
    <source>
        <dbReference type="Proteomes" id="UP000306509"/>
    </source>
</evidence>
<dbReference type="InterPro" id="IPR036390">
    <property type="entry name" value="WH_DNA-bd_sf"/>
</dbReference>
<dbReference type="EMBL" id="QGQD01000018">
    <property type="protein sequence ID" value="TLD02303.1"/>
    <property type="molecule type" value="Genomic_DNA"/>
</dbReference>
<keyword evidence="4" id="KW-1185">Reference proteome</keyword>
<feature type="domain" description="HTH arsR-type" evidence="2">
    <location>
        <begin position="2"/>
        <end position="76"/>
    </location>
</feature>
<evidence type="ECO:0000256" key="1">
    <source>
        <dbReference type="SAM" id="MobiDB-lite"/>
    </source>
</evidence>
<evidence type="ECO:0000313" key="3">
    <source>
        <dbReference type="EMBL" id="TLD02303.1"/>
    </source>
</evidence>
<dbReference type="GO" id="GO:0003700">
    <property type="term" value="F:DNA-binding transcription factor activity"/>
    <property type="evidence" value="ECO:0007669"/>
    <property type="project" value="InterPro"/>
</dbReference>
<dbReference type="Gene3D" id="6.10.140.2180">
    <property type="match status" value="1"/>
</dbReference>
<organism evidence="3 4">
    <name type="scientific">Robinsoniella peoriensis</name>
    <dbReference type="NCBI Taxonomy" id="180332"/>
    <lineage>
        <taxon>Bacteria</taxon>
        <taxon>Bacillati</taxon>
        <taxon>Bacillota</taxon>
        <taxon>Clostridia</taxon>
        <taxon>Lachnospirales</taxon>
        <taxon>Lachnospiraceae</taxon>
        <taxon>Robinsoniella</taxon>
    </lineage>
</organism>
<gene>
    <name evidence="3" type="ORF">DSM106044_00816</name>
</gene>
<feature type="compositionally biased region" description="Basic and acidic residues" evidence="1">
    <location>
        <begin position="166"/>
        <end position="181"/>
    </location>
</feature>
<reference evidence="3 4" key="1">
    <citation type="journal article" date="2019" name="Anaerobe">
        <title>Detection of Robinsoniella peoriensis in multiple bone samples of a trauma patient.</title>
        <authorList>
            <person name="Schrottner P."/>
            <person name="Hartwich K."/>
            <person name="Bunk B."/>
            <person name="Schober I."/>
            <person name="Helbig S."/>
            <person name="Rudolph W.W."/>
            <person name="Gunzer F."/>
        </authorList>
    </citation>
    <scope>NUCLEOTIDE SEQUENCE [LARGE SCALE GENOMIC DNA]</scope>
    <source>
        <strain evidence="3 4">DSM 106044</strain>
    </source>
</reference>
<accession>A0A4U8QD91</accession>
<sequence>MDTAKLILNPARLRIMQYIRLHGSVRTSDIVEYLKDIPRATVYHHVKILEDNKIIEVVQENRVRGTLEKVYSMCENDTPMEKETSVALSTAFHMGLMQEMNEYLSSNDPDCKRDQVWFTTGLLFITDDEYRNLVQDIGNLLKPYLERNPDSGRPLRKLSIISAPPLKEEDKKNLKKDSPDV</sequence>